<evidence type="ECO:0000256" key="3">
    <source>
        <dbReference type="ARBA" id="ARBA00022448"/>
    </source>
</evidence>
<reference evidence="11" key="1">
    <citation type="submission" date="2014-08" db="EMBL/GenBank/DDBJ databases">
        <authorList>
            <person name="Murali S."/>
            <person name="Richards S."/>
            <person name="Bandaranaike D."/>
            <person name="Bellair M."/>
            <person name="Blankenburg K."/>
            <person name="Chao H."/>
            <person name="Dinh H."/>
            <person name="Doddapaneni H."/>
            <person name="Dugan-Rocha S."/>
            <person name="Elkadiri S."/>
            <person name="Gnanaolivu R."/>
            <person name="Hughes D."/>
            <person name="Lee S."/>
            <person name="Li M."/>
            <person name="Ming W."/>
            <person name="Munidasa M."/>
            <person name="Muniz J."/>
            <person name="Nguyen L."/>
            <person name="Osuji N."/>
            <person name="Pu L.-L."/>
            <person name="Puazo M."/>
            <person name="Skinner E."/>
            <person name="Qu C."/>
            <person name="Quiroz J."/>
            <person name="Raj R."/>
            <person name="Weissenberger G."/>
            <person name="Xin Y."/>
            <person name="Zou X."/>
            <person name="Han Y."/>
            <person name="Worley K."/>
            <person name="Muzny D."/>
            <person name="Gibbs R."/>
        </authorList>
    </citation>
    <scope>NUCLEOTIDE SEQUENCE</scope>
    <source>
        <strain evidence="11">HAZT.00-mixed</strain>
        <tissue evidence="11">Whole organism</tissue>
    </source>
</reference>
<dbReference type="Gene3D" id="3.40.50.300">
    <property type="entry name" value="P-loop containing nucleotide triphosphate hydrolases"/>
    <property type="match status" value="1"/>
</dbReference>
<gene>
    <name evidence="11" type="ORF">HAZT_HAZT000571</name>
</gene>
<evidence type="ECO:0000256" key="6">
    <source>
        <dbReference type="ARBA" id="ARBA00022741"/>
    </source>
</evidence>
<dbReference type="InterPro" id="IPR003593">
    <property type="entry name" value="AAA+_ATPase"/>
</dbReference>
<dbReference type="GO" id="GO:0005886">
    <property type="term" value="C:plasma membrane"/>
    <property type="evidence" value="ECO:0007669"/>
    <property type="project" value="TreeGrafter"/>
</dbReference>
<dbReference type="Pfam" id="PF00005">
    <property type="entry name" value="ABC_tran"/>
    <property type="match status" value="1"/>
</dbReference>
<keyword evidence="7" id="KW-0067">ATP-binding</keyword>
<evidence type="ECO:0000256" key="2">
    <source>
        <dbReference type="ARBA" id="ARBA00009726"/>
    </source>
</evidence>
<dbReference type="PROSITE" id="PS50893">
    <property type="entry name" value="ABC_TRANSPORTER_2"/>
    <property type="match status" value="1"/>
</dbReference>
<keyword evidence="4" id="KW-0812">Transmembrane</keyword>
<evidence type="ECO:0000256" key="5">
    <source>
        <dbReference type="ARBA" id="ARBA00022737"/>
    </source>
</evidence>
<dbReference type="PANTHER" id="PTHR24223">
    <property type="entry name" value="ATP-BINDING CASSETTE SUB-FAMILY C"/>
    <property type="match status" value="1"/>
</dbReference>
<dbReference type="CDD" id="cd03250">
    <property type="entry name" value="ABCC_MRP_domain1"/>
    <property type="match status" value="1"/>
</dbReference>
<keyword evidence="5" id="KW-0677">Repeat</keyword>
<sequence length="215" mass="23547">MFCRHGAEIRGLTALWNGGNRPTLCDITATVYAGELLVVVGPVGSGKSSLLHSLLGELPELHGSVDVSGKIAYAAQEPWLFSDSVRQNILFGEKYNPQKYAELLRVCGLDADLKQLSDGDLTYVGERGTTLSGGQKARVSLARALYQDGDVVLLDDPLSAVDAAVGKQLFDLCIRGYLRRKAVILVTHQLQYMSAAHNILVLLEVRRRLFNTFHH</sequence>
<dbReference type="EMBL" id="JQDR03013953">
    <property type="protein sequence ID" value="KAA0188888.1"/>
    <property type="molecule type" value="Genomic_DNA"/>
</dbReference>
<evidence type="ECO:0000256" key="8">
    <source>
        <dbReference type="ARBA" id="ARBA00022989"/>
    </source>
</evidence>
<proteinExistence type="inferred from homology"/>
<dbReference type="PANTHER" id="PTHR24223:SF456">
    <property type="entry name" value="MULTIDRUG RESISTANCE-ASSOCIATED PROTEIN LETHAL(2)03659"/>
    <property type="match status" value="1"/>
</dbReference>
<keyword evidence="8" id="KW-1133">Transmembrane helix</keyword>
<keyword evidence="9" id="KW-0472">Membrane</keyword>
<comment type="subcellular location">
    <subcellularLocation>
        <location evidence="1">Membrane</location>
        <topology evidence="1">Multi-pass membrane protein</topology>
    </subcellularLocation>
</comment>
<dbReference type="SMART" id="SM00382">
    <property type="entry name" value="AAA"/>
    <property type="match status" value="1"/>
</dbReference>
<evidence type="ECO:0000256" key="1">
    <source>
        <dbReference type="ARBA" id="ARBA00004141"/>
    </source>
</evidence>
<comment type="caution">
    <text evidence="11">The sequence shown here is derived from an EMBL/GenBank/DDBJ whole genome shotgun (WGS) entry which is preliminary data.</text>
</comment>
<dbReference type="GO" id="GO:0016887">
    <property type="term" value="F:ATP hydrolysis activity"/>
    <property type="evidence" value="ECO:0007669"/>
    <property type="project" value="InterPro"/>
</dbReference>
<dbReference type="SUPFAM" id="SSF52540">
    <property type="entry name" value="P-loop containing nucleoside triphosphate hydrolases"/>
    <property type="match status" value="1"/>
</dbReference>
<evidence type="ECO:0000256" key="9">
    <source>
        <dbReference type="ARBA" id="ARBA00023136"/>
    </source>
</evidence>
<dbReference type="GO" id="GO:0042626">
    <property type="term" value="F:ATPase-coupled transmembrane transporter activity"/>
    <property type="evidence" value="ECO:0007669"/>
    <property type="project" value="TreeGrafter"/>
</dbReference>
<dbReference type="AlphaFoldDB" id="A0A6A0GUE2"/>
<dbReference type="InterPro" id="IPR027417">
    <property type="entry name" value="P-loop_NTPase"/>
</dbReference>
<evidence type="ECO:0000256" key="4">
    <source>
        <dbReference type="ARBA" id="ARBA00022692"/>
    </source>
</evidence>
<evidence type="ECO:0000256" key="7">
    <source>
        <dbReference type="ARBA" id="ARBA00022840"/>
    </source>
</evidence>
<dbReference type="GO" id="GO:0005524">
    <property type="term" value="F:ATP binding"/>
    <property type="evidence" value="ECO:0007669"/>
    <property type="project" value="UniProtKB-KW"/>
</dbReference>
<comment type="similarity">
    <text evidence="2">Belongs to the ABC transporter superfamily. ABCC family. Conjugate transporter (TC 3.A.1.208) subfamily.</text>
</comment>
<dbReference type="InterPro" id="IPR017871">
    <property type="entry name" value="ABC_transporter-like_CS"/>
</dbReference>
<dbReference type="InterPro" id="IPR050173">
    <property type="entry name" value="ABC_transporter_C-like"/>
</dbReference>
<evidence type="ECO:0000313" key="11">
    <source>
        <dbReference type="EMBL" id="KAA0188888.1"/>
    </source>
</evidence>
<dbReference type="Proteomes" id="UP000711488">
    <property type="component" value="Unassembled WGS sequence"/>
</dbReference>
<name>A0A6A0GUE2_HYAAZ</name>
<protein>
    <recommendedName>
        <fullName evidence="10">ABC transporter domain-containing protein</fullName>
    </recommendedName>
</protein>
<keyword evidence="6" id="KW-0547">Nucleotide-binding</keyword>
<dbReference type="FunFam" id="3.40.50.300:FF:000973">
    <property type="entry name" value="Multidrug resistance-associated protein 4"/>
    <property type="match status" value="1"/>
</dbReference>
<keyword evidence="3" id="KW-0813">Transport</keyword>
<organism evidence="11">
    <name type="scientific">Hyalella azteca</name>
    <name type="common">Amphipod</name>
    <dbReference type="NCBI Taxonomy" id="294128"/>
    <lineage>
        <taxon>Eukaryota</taxon>
        <taxon>Metazoa</taxon>
        <taxon>Ecdysozoa</taxon>
        <taxon>Arthropoda</taxon>
        <taxon>Crustacea</taxon>
        <taxon>Multicrustacea</taxon>
        <taxon>Malacostraca</taxon>
        <taxon>Eumalacostraca</taxon>
        <taxon>Peracarida</taxon>
        <taxon>Amphipoda</taxon>
        <taxon>Senticaudata</taxon>
        <taxon>Talitrida</taxon>
        <taxon>Talitroidea</taxon>
        <taxon>Hyalellidae</taxon>
        <taxon>Hyalella</taxon>
    </lineage>
</organism>
<feature type="domain" description="ABC transporter" evidence="10">
    <location>
        <begin position="9"/>
        <end position="215"/>
    </location>
</feature>
<accession>A0A6A0GUE2</accession>
<dbReference type="InterPro" id="IPR003439">
    <property type="entry name" value="ABC_transporter-like_ATP-bd"/>
</dbReference>
<reference evidence="11" key="2">
    <citation type="journal article" date="2018" name="Environ. Sci. Technol.">
        <title>The Toxicogenome of Hyalella azteca: A Model for Sediment Ecotoxicology and Evolutionary Toxicology.</title>
        <authorList>
            <person name="Poynton H.C."/>
            <person name="Hasenbein S."/>
            <person name="Benoit J.B."/>
            <person name="Sepulveda M.S."/>
            <person name="Poelchau M.F."/>
            <person name="Hughes D.S.T."/>
            <person name="Murali S.C."/>
            <person name="Chen S."/>
            <person name="Glastad K.M."/>
            <person name="Goodisman M.A.D."/>
            <person name="Werren J.H."/>
            <person name="Vineis J.H."/>
            <person name="Bowen J.L."/>
            <person name="Friedrich M."/>
            <person name="Jones J."/>
            <person name="Robertson H.M."/>
            <person name="Feyereisen R."/>
            <person name="Mechler-Hickson A."/>
            <person name="Mathers N."/>
            <person name="Lee C.E."/>
            <person name="Colbourne J.K."/>
            <person name="Biales A."/>
            <person name="Johnston J.S."/>
            <person name="Wellborn G.A."/>
            <person name="Rosendale A.J."/>
            <person name="Cridge A.G."/>
            <person name="Munoz-Torres M.C."/>
            <person name="Bain P.A."/>
            <person name="Manny A.R."/>
            <person name="Major K.M."/>
            <person name="Lambert F.N."/>
            <person name="Vulpe C.D."/>
            <person name="Tuck P."/>
            <person name="Blalock B.J."/>
            <person name="Lin Y.Y."/>
            <person name="Smith M.E."/>
            <person name="Ochoa-Acuna H."/>
            <person name="Chen M.M."/>
            <person name="Childers C.P."/>
            <person name="Qu J."/>
            <person name="Dugan S."/>
            <person name="Lee S.L."/>
            <person name="Chao H."/>
            <person name="Dinh H."/>
            <person name="Han Y."/>
            <person name="Doddapaneni H."/>
            <person name="Worley K.C."/>
            <person name="Muzny D.M."/>
            <person name="Gibbs R.A."/>
            <person name="Richards S."/>
        </authorList>
    </citation>
    <scope>NUCLEOTIDE SEQUENCE</scope>
    <source>
        <strain evidence="11">HAZT.00-mixed</strain>
        <tissue evidence="11">Whole organism</tissue>
    </source>
</reference>
<dbReference type="PROSITE" id="PS00211">
    <property type="entry name" value="ABC_TRANSPORTER_1"/>
    <property type="match status" value="1"/>
</dbReference>
<evidence type="ECO:0000259" key="10">
    <source>
        <dbReference type="PROSITE" id="PS50893"/>
    </source>
</evidence>
<reference evidence="11" key="3">
    <citation type="submission" date="2019-06" db="EMBL/GenBank/DDBJ databases">
        <authorList>
            <person name="Poynton C."/>
            <person name="Hasenbein S."/>
            <person name="Benoit J.B."/>
            <person name="Sepulveda M.S."/>
            <person name="Poelchau M.F."/>
            <person name="Murali S.C."/>
            <person name="Chen S."/>
            <person name="Glastad K.M."/>
            <person name="Werren J.H."/>
            <person name="Vineis J.H."/>
            <person name="Bowen J.L."/>
            <person name="Friedrich M."/>
            <person name="Jones J."/>
            <person name="Robertson H.M."/>
            <person name="Feyereisen R."/>
            <person name="Mechler-Hickson A."/>
            <person name="Mathers N."/>
            <person name="Lee C.E."/>
            <person name="Colbourne J.K."/>
            <person name="Biales A."/>
            <person name="Johnston J.S."/>
            <person name="Wellborn G.A."/>
            <person name="Rosendale A.J."/>
            <person name="Cridge A.G."/>
            <person name="Munoz-Torres M.C."/>
            <person name="Bain P.A."/>
            <person name="Manny A.R."/>
            <person name="Major K.M."/>
            <person name="Lambert F.N."/>
            <person name="Vulpe C.D."/>
            <person name="Tuck P."/>
            <person name="Blalock B.J."/>
            <person name="Lin Y.-Y."/>
            <person name="Smith M.E."/>
            <person name="Ochoa-Acuna H."/>
            <person name="Chen M.-J.M."/>
            <person name="Childers C.P."/>
            <person name="Qu J."/>
            <person name="Dugan S."/>
            <person name="Lee S.L."/>
            <person name="Chao H."/>
            <person name="Dinh H."/>
            <person name="Han Y."/>
            <person name="Doddapaneni H."/>
            <person name="Worley K.C."/>
            <person name="Muzny D.M."/>
            <person name="Gibbs R.A."/>
            <person name="Richards S."/>
        </authorList>
    </citation>
    <scope>NUCLEOTIDE SEQUENCE</scope>
    <source>
        <strain evidence="11">HAZT.00-mixed</strain>
        <tissue evidence="11">Whole organism</tissue>
    </source>
</reference>